<evidence type="ECO:0000256" key="5">
    <source>
        <dbReference type="ARBA" id="ARBA00022842"/>
    </source>
</evidence>
<evidence type="ECO:0000256" key="4">
    <source>
        <dbReference type="ARBA" id="ARBA00022801"/>
    </source>
</evidence>
<evidence type="ECO:0000256" key="1">
    <source>
        <dbReference type="ARBA" id="ARBA00001946"/>
    </source>
</evidence>
<comment type="caution">
    <text evidence="6">The sequence shown here is derived from an EMBL/GenBank/DDBJ whole genome shotgun (WGS) entry which is preliminary data.</text>
</comment>
<dbReference type="Pfam" id="PF00719">
    <property type="entry name" value="Pyrophosphatase"/>
    <property type="match status" value="1"/>
</dbReference>
<organism evidence="6 7">
    <name type="scientific">Streptomyces andamanensis</name>
    <dbReference type="NCBI Taxonomy" id="1565035"/>
    <lineage>
        <taxon>Bacteria</taxon>
        <taxon>Bacillati</taxon>
        <taxon>Actinomycetota</taxon>
        <taxon>Actinomycetes</taxon>
        <taxon>Kitasatosporales</taxon>
        <taxon>Streptomycetaceae</taxon>
        <taxon>Streptomyces</taxon>
    </lineage>
</organism>
<evidence type="ECO:0000313" key="7">
    <source>
        <dbReference type="Proteomes" id="UP001595824"/>
    </source>
</evidence>
<evidence type="ECO:0000256" key="2">
    <source>
        <dbReference type="ARBA" id="ARBA00012146"/>
    </source>
</evidence>
<keyword evidence="4" id="KW-0378">Hydrolase</keyword>
<gene>
    <name evidence="6" type="ORF">ACFPC0_13945</name>
</gene>
<dbReference type="Gene3D" id="3.90.80.10">
    <property type="entry name" value="Inorganic pyrophosphatase"/>
    <property type="match status" value="1"/>
</dbReference>
<keyword evidence="7" id="KW-1185">Reference proteome</keyword>
<protein>
    <recommendedName>
        <fullName evidence="2">inorganic diphosphatase</fullName>
        <ecNumber evidence="2">3.6.1.1</ecNumber>
    </recommendedName>
</protein>
<dbReference type="Proteomes" id="UP001595824">
    <property type="component" value="Unassembled WGS sequence"/>
</dbReference>
<name>A0ABV8TE66_9ACTN</name>
<comment type="cofactor">
    <cofactor evidence="1">
        <name>Mg(2+)</name>
        <dbReference type="ChEBI" id="CHEBI:18420"/>
    </cofactor>
</comment>
<accession>A0ABV8TE66</accession>
<dbReference type="EMBL" id="JBHSDP010000014">
    <property type="protein sequence ID" value="MFC4328903.1"/>
    <property type="molecule type" value="Genomic_DNA"/>
</dbReference>
<dbReference type="RefSeq" id="WP_381739245.1">
    <property type="nucleotide sequence ID" value="NZ_JBHSDP010000014.1"/>
</dbReference>
<reference evidence="7" key="1">
    <citation type="journal article" date="2019" name="Int. J. Syst. Evol. Microbiol.">
        <title>The Global Catalogue of Microorganisms (GCM) 10K type strain sequencing project: providing services to taxonomists for standard genome sequencing and annotation.</title>
        <authorList>
            <consortium name="The Broad Institute Genomics Platform"/>
            <consortium name="The Broad Institute Genome Sequencing Center for Infectious Disease"/>
            <person name="Wu L."/>
            <person name="Ma J."/>
        </authorList>
    </citation>
    <scope>NUCLEOTIDE SEQUENCE [LARGE SCALE GENOMIC DNA]</scope>
    <source>
        <strain evidence="7">PCU 347</strain>
    </source>
</reference>
<dbReference type="EC" id="3.6.1.1" evidence="2"/>
<keyword evidence="5" id="KW-0460">Magnesium</keyword>
<keyword evidence="3" id="KW-0479">Metal-binding</keyword>
<evidence type="ECO:0000313" key="6">
    <source>
        <dbReference type="EMBL" id="MFC4328903.1"/>
    </source>
</evidence>
<dbReference type="InterPro" id="IPR008162">
    <property type="entry name" value="Pyrophosphatase"/>
</dbReference>
<proteinExistence type="predicted"/>
<dbReference type="SUPFAM" id="SSF50324">
    <property type="entry name" value="Inorganic pyrophosphatase"/>
    <property type="match status" value="1"/>
</dbReference>
<dbReference type="InterPro" id="IPR036649">
    <property type="entry name" value="Pyrophosphatase_sf"/>
</dbReference>
<sequence length="163" mass="17324">MEIMVMVAATVGSPFAPHDGSDGHDVAAAGSTRVTGYPVGAGRIDDTLTEDGEPTAVLLLMEEPALPGRTVRARPVALVHALRDGCPCPELVCVPAHDANFAALTGVRALRAWHADEGTLATVLHRLDPAHHWRVEECEDPAAAEEFLTRARQAYARLTGCLD</sequence>
<evidence type="ECO:0000256" key="3">
    <source>
        <dbReference type="ARBA" id="ARBA00022723"/>
    </source>
</evidence>